<gene>
    <name evidence="3" type="primary">sufS_2</name>
    <name evidence="3" type="ORF">PSEWESI4_03319</name>
</gene>
<dbReference type="RefSeq" id="WP_187672338.1">
    <property type="nucleotide sequence ID" value="NZ_CAJFCI010000069.1"/>
</dbReference>
<keyword evidence="1" id="KW-0663">Pyridoxal phosphate</keyword>
<dbReference type="InterPro" id="IPR000192">
    <property type="entry name" value="Aminotrans_V_dom"/>
</dbReference>
<evidence type="ECO:0000313" key="3">
    <source>
        <dbReference type="EMBL" id="CAD5109023.1"/>
    </source>
</evidence>
<dbReference type="InterPro" id="IPR015424">
    <property type="entry name" value="PyrdxlP-dep_Trfase"/>
</dbReference>
<keyword evidence="4" id="KW-1185">Reference proteome</keyword>
<feature type="domain" description="Aminotransferase class V" evidence="2">
    <location>
        <begin position="16"/>
        <end position="346"/>
    </location>
</feature>
<organism evidence="3 4">
    <name type="scientific">Zestomonas carbonaria</name>
    <dbReference type="NCBI Taxonomy" id="2762745"/>
    <lineage>
        <taxon>Bacteria</taxon>
        <taxon>Pseudomonadati</taxon>
        <taxon>Pseudomonadota</taxon>
        <taxon>Gammaproteobacteria</taxon>
        <taxon>Pseudomonadales</taxon>
        <taxon>Pseudomonadaceae</taxon>
        <taxon>Zestomonas</taxon>
    </lineage>
</organism>
<reference evidence="3 4" key="1">
    <citation type="submission" date="2020-08" db="EMBL/GenBank/DDBJ databases">
        <authorList>
            <person name="Criscuolo A."/>
        </authorList>
    </citation>
    <scope>NUCLEOTIDE SEQUENCE [LARGE SCALE GENOMIC DNA]</scope>
    <source>
        <strain evidence="3">CIP111764</strain>
    </source>
</reference>
<dbReference type="InterPro" id="IPR015422">
    <property type="entry name" value="PyrdxlP-dep_Trfase_small"/>
</dbReference>
<comment type="caution">
    <text evidence="3">The sequence shown here is derived from an EMBL/GenBank/DDBJ whole genome shotgun (WGS) entry which is preliminary data.</text>
</comment>
<dbReference type="Gene3D" id="3.40.640.10">
    <property type="entry name" value="Type I PLP-dependent aspartate aminotransferase-like (Major domain)"/>
    <property type="match status" value="1"/>
</dbReference>
<evidence type="ECO:0000313" key="4">
    <source>
        <dbReference type="Proteomes" id="UP000583387"/>
    </source>
</evidence>
<dbReference type="AlphaFoldDB" id="A0A7U7EPW5"/>
<protein>
    <submittedName>
        <fullName evidence="3">Cysteine desulfurase SufS</fullName>
        <ecNumber evidence="3">2.8.1.7</ecNumber>
    </submittedName>
</protein>
<dbReference type="PANTHER" id="PTHR43586">
    <property type="entry name" value="CYSTEINE DESULFURASE"/>
    <property type="match status" value="1"/>
</dbReference>
<proteinExistence type="predicted"/>
<dbReference type="InterPro" id="IPR015421">
    <property type="entry name" value="PyrdxlP-dep_Trfase_major"/>
</dbReference>
<dbReference type="PANTHER" id="PTHR43586:SF15">
    <property type="entry name" value="BLR3095 PROTEIN"/>
    <property type="match status" value="1"/>
</dbReference>
<dbReference type="Pfam" id="PF00266">
    <property type="entry name" value="Aminotran_5"/>
    <property type="match status" value="1"/>
</dbReference>
<dbReference type="GO" id="GO:0031071">
    <property type="term" value="F:cysteine desulfurase activity"/>
    <property type="evidence" value="ECO:0007669"/>
    <property type="project" value="UniProtKB-EC"/>
</dbReference>
<dbReference type="Proteomes" id="UP000583387">
    <property type="component" value="Unassembled WGS sequence"/>
</dbReference>
<dbReference type="EC" id="2.8.1.7" evidence="3"/>
<name>A0A7U7EPW5_9GAMM</name>
<sequence>MYGYQDEFPQAPGLRYLNHAAVAPWPRRAAAAVASFAEQNVRLGARDYPDWLVLERQLRDRLKRLLNAPTSADIALVKNTSEALSFVAFGLDWQPGDRVVISNEEFPSNRVVWEALKPHGVEVVQVSLSGGDPEGALLSACGPRTRLMSISAVQYASGLRLDLERLGQGCRQRGVLLCVDAIQQLGALPFDVKSCDCAFAMADGHKWMLGPEGLGVFYCRSDLREQLKLHEYGWHMLEHAGDYDRNDWQPARSAKRFECGSPNMLAAMALEASLSLLEEVGMKNVGNALHERVQWLLDGLERINGVTLHSPRNPARRAGILTFTLDGQDNRELFEKLRSEQVVCAQRGPGIRFSPHFYTEARVIEETLALLGQMATR</sequence>
<evidence type="ECO:0000259" key="2">
    <source>
        <dbReference type="Pfam" id="PF00266"/>
    </source>
</evidence>
<keyword evidence="3" id="KW-0808">Transferase</keyword>
<evidence type="ECO:0000256" key="1">
    <source>
        <dbReference type="ARBA" id="ARBA00022898"/>
    </source>
</evidence>
<dbReference type="EMBL" id="CAJFCI010000069">
    <property type="protein sequence ID" value="CAD5109023.1"/>
    <property type="molecule type" value="Genomic_DNA"/>
</dbReference>
<dbReference type="Gene3D" id="3.90.1150.10">
    <property type="entry name" value="Aspartate Aminotransferase, domain 1"/>
    <property type="match status" value="1"/>
</dbReference>
<dbReference type="SUPFAM" id="SSF53383">
    <property type="entry name" value="PLP-dependent transferases"/>
    <property type="match status" value="1"/>
</dbReference>
<accession>A0A7U7EPW5</accession>